<comment type="caution">
    <text evidence="1">The sequence shown here is derived from an EMBL/GenBank/DDBJ whole genome shotgun (WGS) entry which is preliminary data.</text>
</comment>
<sequence>ACALGISSQSWSPSLILFVIPLSEYVWPPLSELAQPFLLELE</sequence>
<keyword evidence="2" id="KW-1185">Reference proteome</keyword>
<dbReference type="Proteomes" id="UP001054252">
    <property type="component" value="Unassembled WGS sequence"/>
</dbReference>
<dbReference type="EMBL" id="BPVZ01002257">
    <property type="protein sequence ID" value="GKV53904.1"/>
    <property type="molecule type" value="Genomic_DNA"/>
</dbReference>
<name>A0AAV5MWG4_9ROSI</name>
<proteinExistence type="predicted"/>
<reference evidence="1 2" key="1">
    <citation type="journal article" date="2021" name="Commun. Biol.">
        <title>The genome of Shorea leprosula (Dipterocarpaceae) highlights the ecological relevance of drought in aseasonal tropical rainforests.</title>
        <authorList>
            <person name="Ng K.K.S."/>
            <person name="Kobayashi M.J."/>
            <person name="Fawcett J.A."/>
            <person name="Hatakeyama M."/>
            <person name="Paape T."/>
            <person name="Ng C.H."/>
            <person name="Ang C.C."/>
            <person name="Tnah L.H."/>
            <person name="Lee C.T."/>
            <person name="Nishiyama T."/>
            <person name="Sese J."/>
            <person name="O'Brien M.J."/>
            <person name="Copetti D."/>
            <person name="Mohd Noor M.I."/>
            <person name="Ong R.C."/>
            <person name="Putra M."/>
            <person name="Sireger I.Z."/>
            <person name="Indrioko S."/>
            <person name="Kosugi Y."/>
            <person name="Izuno A."/>
            <person name="Isagi Y."/>
            <person name="Lee S.L."/>
            <person name="Shimizu K.K."/>
        </authorList>
    </citation>
    <scope>NUCLEOTIDE SEQUENCE [LARGE SCALE GENOMIC DNA]</scope>
    <source>
        <strain evidence="1">214</strain>
    </source>
</reference>
<organism evidence="1 2">
    <name type="scientific">Rubroshorea leprosula</name>
    <dbReference type="NCBI Taxonomy" id="152421"/>
    <lineage>
        <taxon>Eukaryota</taxon>
        <taxon>Viridiplantae</taxon>
        <taxon>Streptophyta</taxon>
        <taxon>Embryophyta</taxon>
        <taxon>Tracheophyta</taxon>
        <taxon>Spermatophyta</taxon>
        <taxon>Magnoliopsida</taxon>
        <taxon>eudicotyledons</taxon>
        <taxon>Gunneridae</taxon>
        <taxon>Pentapetalae</taxon>
        <taxon>rosids</taxon>
        <taxon>malvids</taxon>
        <taxon>Malvales</taxon>
        <taxon>Dipterocarpaceae</taxon>
        <taxon>Rubroshorea</taxon>
    </lineage>
</organism>
<evidence type="ECO:0000313" key="1">
    <source>
        <dbReference type="EMBL" id="GKV53904.1"/>
    </source>
</evidence>
<accession>A0AAV5MWG4</accession>
<dbReference type="AlphaFoldDB" id="A0AAV5MWG4"/>
<gene>
    <name evidence="1" type="ORF">SLEP1_g60417</name>
</gene>
<evidence type="ECO:0000313" key="2">
    <source>
        <dbReference type="Proteomes" id="UP001054252"/>
    </source>
</evidence>
<feature type="non-terminal residue" evidence="1">
    <location>
        <position position="1"/>
    </location>
</feature>
<protein>
    <submittedName>
        <fullName evidence="1">Uncharacterized protein</fullName>
    </submittedName>
</protein>